<accession>A0A9X3MYZ6</accession>
<dbReference type="InterPro" id="IPR043129">
    <property type="entry name" value="ATPase_NBD"/>
</dbReference>
<dbReference type="EMBL" id="JAPDOD010000016">
    <property type="protein sequence ID" value="MDA0162083.1"/>
    <property type="molecule type" value="Genomic_DNA"/>
</dbReference>
<dbReference type="InterPro" id="IPR000600">
    <property type="entry name" value="ROK"/>
</dbReference>
<comment type="caution">
    <text evidence="3">The sequence shown here is derived from an EMBL/GenBank/DDBJ whole genome shotgun (WGS) entry which is preliminary data.</text>
</comment>
<name>A0A9X3MYZ6_9ACTN</name>
<dbReference type="GO" id="GO:0006355">
    <property type="term" value="P:regulation of DNA-templated transcription"/>
    <property type="evidence" value="ECO:0007669"/>
    <property type="project" value="InterPro"/>
</dbReference>
<dbReference type="InterPro" id="IPR036388">
    <property type="entry name" value="WH-like_DNA-bd_sf"/>
</dbReference>
<evidence type="ECO:0000256" key="1">
    <source>
        <dbReference type="ARBA" id="ARBA00006479"/>
    </source>
</evidence>
<comment type="similarity">
    <text evidence="1">Belongs to the ROK (NagC/XylR) family.</text>
</comment>
<dbReference type="Pfam" id="PF09339">
    <property type="entry name" value="HTH_IclR"/>
    <property type="match status" value="1"/>
</dbReference>
<dbReference type="GO" id="GO:0003677">
    <property type="term" value="F:DNA binding"/>
    <property type="evidence" value="ECO:0007669"/>
    <property type="project" value="InterPro"/>
</dbReference>
<dbReference type="RefSeq" id="WP_270041320.1">
    <property type="nucleotide sequence ID" value="NZ_JAPDOD010000016.1"/>
</dbReference>
<dbReference type="Gene3D" id="3.30.420.40">
    <property type="match status" value="2"/>
</dbReference>
<organism evidence="3 4">
    <name type="scientific">Solirubrobacter ginsenosidimutans</name>
    <dbReference type="NCBI Taxonomy" id="490573"/>
    <lineage>
        <taxon>Bacteria</taxon>
        <taxon>Bacillati</taxon>
        <taxon>Actinomycetota</taxon>
        <taxon>Thermoleophilia</taxon>
        <taxon>Solirubrobacterales</taxon>
        <taxon>Solirubrobacteraceae</taxon>
        <taxon>Solirubrobacter</taxon>
    </lineage>
</organism>
<dbReference type="Gene3D" id="1.10.10.10">
    <property type="entry name" value="Winged helix-like DNA-binding domain superfamily/Winged helix DNA-binding domain"/>
    <property type="match status" value="1"/>
</dbReference>
<sequence>MLRQVVERGPRSRATIAQDTGLNKSTVSSLVSELMEFGLLVERGAEHRGTAGRPGLVVDVARDGVIALGLEVNVDYLGVQATDLAGGSRYKAMEAVDNRGRGVDEVFEALGALTQGALNEVQAQGLRPIGATVALPGLVDIRRGALLVAPNLHWTDVPVVELLREHIDSTTLPISADNEANLAALAELWEGAATEYSDFVYVSGEIGVGGGIILGGELFRGYRGFGGEFGHTTVEVDGRPCACGSRGCLETRAGLEPLLAAAGLSAEAVTTRGAGKPVAELRRRAEDGDTAALAALTECGRWLGVALGTVVNMLSPQAIILGGYFAPTAEWLAPVIASELSARVLGGNGAVPPVIASRLGAEAAMRGAAATQLRHVLADPTLVAI</sequence>
<keyword evidence="4" id="KW-1185">Reference proteome</keyword>
<evidence type="ECO:0000259" key="2">
    <source>
        <dbReference type="Pfam" id="PF09339"/>
    </source>
</evidence>
<evidence type="ECO:0000313" key="4">
    <source>
        <dbReference type="Proteomes" id="UP001149140"/>
    </source>
</evidence>
<gene>
    <name evidence="3" type="ORF">OM076_17555</name>
</gene>
<evidence type="ECO:0000313" key="3">
    <source>
        <dbReference type="EMBL" id="MDA0162083.1"/>
    </source>
</evidence>
<proteinExistence type="inferred from homology"/>
<dbReference type="InterPro" id="IPR036390">
    <property type="entry name" value="WH_DNA-bd_sf"/>
</dbReference>
<dbReference type="Proteomes" id="UP001149140">
    <property type="component" value="Unassembled WGS sequence"/>
</dbReference>
<reference evidence="3" key="1">
    <citation type="submission" date="2022-10" db="EMBL/GenBank/DDBJ databases">
        <title>The WGS of Solirubrobacter ginsenosidimutans DSM 21036.</title>
        <authorList>
            <person name="Jiang Z."/>
        </authorList>
    </citation>
    <scope>NUCLEOTIDE SEQUENCE</scope>
    <source>
        <strain evidence="3">DSM 21036</strain>
    </source>
</reference>
<feature type="domain" description="HTH iclR-type" evidence="2">
    <location>
        <begin position="12"/>
        <end position="42"/>
    </location>
</feature>
<dbReference type="CDD" id="cd24076">
    <property type="entry name" value="ASKHA_ATPase_ROK_BsXylR-like"/>
    <property type="match status" value="1"/>
</dbReference>
<dbReference type="SUPFAM" id="SSF53067">
    <property type="entry name" value="Actin-like ATPase domain"/>
    <property type="match status" value="1"/>
</dbReference>
<dbReference type="PANTHER" id="PTHR18964:SF149">
    <property type="entry name" value="BIFUNCTIONAL UDP-N-ACETYLGLUCOSAMINE 2-EPIMERASE_N-ACETYLMANNOSAMINE KINASE"/>
    <property type="match status" value="1"/>
</dbReference>
<dbReference type="InterPro" id="IPR005471">
    <property type="entry name" value="Tscrpt_reg_IclR_N"/>
</dbReference>
<protein>
    <submittedName>
        <fullName evidence="3">ROK family protein</fullName>
    </submittedName>
</protein>
<dbReference type="SUPFAM" id="SSF46785">
    <property type="entry name" value="Winged helix' DNA-binding domain"/>
    <property type="match status" value="1"/>
</dbReference>
<dbReference type="Pfam" id="PF00480">
    <property type="entry name" value="ROK"/>
    <property type="match status" value="1"/>
</dbReference>
<dbReference type="AlphaFoldDB" id="A0A9X3MYZ6"/>
<dbReference type="PANTHER" id="PTHR18964">
    <property type="entry name" value="ROK (REPRESSOR, ORF, KINASE) FAMILY"/>
    <property type="match status" value="1"/>
</dbReference>